<dbReference type="Pfam" id="PF17168">
    <property type="entry name" value="DUF5127"/>
    <property type="match status" value="1"/>
</dbReference>
<gene>
    <name evidence="4" type="ORF">E6O75_ATG08864</name>
</gene>
<evidence type="ECO:0000256" key="1">
    <source>
        <dbReference type="SAM" id="SignalP"/>
    </source>
</evidence>
<dbReference type="EMBL" id="SNSC02000022">
    <property type="protein sequence ID" value="TID14718.1"/>
    <property type="molecule type" value="Genomic_DNA"/>
</dbReference>
<keyword evidence="1" id="KW-0732">Signal</keyword>
<evidence type="ECO:0000259" key="2">
    <source>
        <dbReference type="Pfam" id="PF16335"/>
    </source>
</evidence>
<feature type="signal peptide" evidence="1">
    <location>
        <begin position="1"/>
        <end position="20"/>
    </location>
</feature>
<accession>A0A4Z1NLM9</accession>
<dbReference type="AlphaFoldDB" id="A0A4Z1NLM9"/>
<dbReference type="SUPFAM" id="SSF48208">
    <property type="entry name" value="Six-hairpin glycosidases"/>
    <property type="match status" value="1"/>
</dbReference>
<dbReference type="InterPro" id="IPR008928">
    <property type="entry name" value="6-hairpin_glycosidase_sf"/>
</dbReference>
<dbReference type="InterPro" id="IPR033433">
    <property type="entry name" value="GtaA_N"/>
</dbReference>
<dbReference type="PANTHER" id="PTHR31987:SF1">
    <property type="entry name" value="GLUTAMINASE A"/>
    <property type="match status" value="1"/>
</dbReference>
<dbReference type="Pfam" id="PF16335">
    <property type="entry name" value="GtaA_6_Hairpin"/>
    <property type="match status" value="1"/>
</dbReference>
<keyword evidence="5" id="KW-1185">Reference proteome</keyword>
<evidence type="ECO:0000259" key="3">
    <source>
        <dbReference type="Pfam" id="PF17168"/>
    </source>
</evidence>
<evidence type="ECO:0000313" key="4">
    <source>
        <dbReference type="EMBL" id="TID14718.1"/>
    </source>
</evidence>
<feature type="domain" description="Glutaminase A central" evidence="2">
    <location>
        <begin position="350"/>
        <end position="695"/>
    </location>
</feature>
<dbReference type="STRING" id="86259.A0A4Z1NLM9"/>
<comment type="caution">
    <text evidence="4">The sequence shown here is derived from an EMBL/GenBank/DDBJ whole genome shotgun (WGS) entry which is preliminary data.</text>
</comment>
<feature type="chain" id="PRO_5021235150" evidence="1">
    <location>
        <begin position="21"/>
        <end position="706"/>
    </location>
</feature>
<dbReference type="GO" id="GO:0005975">
    <property type="term" value="P:carbohydrate metabolic process"/>
    <property type="evidence" value="ECO:0007669"/>
    <property type="project" value="InterPro"/>
</dbReference>
<dbReference type="PANTHER" id="PTHR31987">
    <property type="entry name" value="GLUTAMINASE A-RELATED"/>
    <property type="match status" value="1"/>
</dbReference>
<sequence length="706" mass="77748">MTMLRFVVAILLSILTLGEAASTFSPARPPALPLAVKSPYLSTWVEAGTRGGNGGYLAGEWARHWAGRITAWSGVIRVDGQAFVWMGDPLPGQGVTYVDQISYSYTSTKSIFTMDVAGKVVMTITFLSPVNPDDMKRQSLTLSYMQVSVKSKDGKHHEVQLYTDISAEWASGEDDAIVEWKHTESDKTSYHQVRRQTQILFDENDKPNGNGMANWGTVYYATDKTSSLTVASGKDNDIRGSFVKNGKLDGSKDTNFRPVNKDYPVLGYAVELGAVTGEPKSALFTIGLLQQQAVQFLGADGLKPLPALWTSYFSSEESAVLFFHNDFSHQNEANTKLDSMIAEDTKKAAGQNYTTVTSLAVRQAFGATQLVGTPNKTYLFMKEISSNGNTQTVDVIFPLHPILLYLNPSLIKLILEPLYENQESGHYPNRYSMHDLGSHYPNATGHPDGKDEEMPVEECGNMLIMTLAYAQRANDIAYLKAHYPILLQWTNFLVNDSLIPANQLSTDDFAGKLQNQTNLALKGIIGIGAMGEIARLTGNSADAKKYLDISKDYIAKWQDLGINKNPGGLPHTSLSYGDPKSHGLLYNIWADVELGLKLVPKSVYDMQSAWYPTVATKYGVALDTRHAYTKGDWEMFTAAASSVQTRDMFIGLLARWIDETNTNRAYTDLYDAYGGAYPGITFVARPVMGGTFALLVSNLQKRISVS</sequence>
<feature type="domain" description="Glutaminase A N-terminal" evidence="3">
    <location>
        <begin position="108"/>
        <end position="344"/>
    </location>
</feature>
<dbReference type="InterPro" id="IPR032514">
    <property type="entry name" value="GtaA_central"/>
</dbReference>
<dbReference type="Proteomes" id="UP000298493">
    <property type="component" value="Unassembled WGS sequence"/>
</dbReference>
<proteinExistence type="predicted"/>
<reference evidence="4 5" key="1">
    <citation type="submission" date="2019-04" db="EMBL/GenBank/DDBJ databases">
        <title>High contiguity whole genome sequence and gene annotation resource for two Venturia nashicola isolates.</title>
        <authorList>
            <person name="Prokchorchik M."/>
            <person name="Won K."/>
            <person name="Lee Y."/>
            <person name="Choi E.D."/>
            <person name="Segonzac C."/>
            <person name="Sohn K.H."/>
        </authorList>
    </citation>
    <scope>NUCLEOTIDE SEQUENCE [LARGE SCALE GENOMIC DNA]</scope>
    <source>
        <strain evidence="4 5">PRI2</strain>
    </source>
</reference>
<evidence type="ECO:0000313" key="5">
    <source>
        <dbReference type="Proteomes" id="UP000298493"/>
    </source>
</evidence>
<protein>
    <submittedName>
        <fullName evidence="4">DUF1793-domain-containing protein</fullName>
    </submittedName>
</protein>
<dbReference type="InterPro" id="IPR052743">
    <property type="entry name" value="Glutaminase_GtaA"/>
</dbReference>
<name>A0A4Z1NLM9_9PEZI</name>
<organism evidence="4 5">
    <name type="scientific">Venturia nashicola</name>
    <dbReference type="NCBI Taxonomy" id="86259"/>
    <lineage>
        <taxon>Eukaryota</taxon>
        <taxon>Fungi</taxon>
        <taxon>Dikarya</taxon>
        <taxon>Ascomycota</taxon>
        <taxon>Pezizomycotina</taxon>
        <taxon>Dothideomycetes</taxon>
        <taxon>Pleosporomycetidae</taxon>
        <taxon>Venturiales</taxon>
        <taxon>Venturiaceae</taxon>
        <taxon>Venturia</taxon>
    </lineage>
</organism>